<keyword evidence="16" id="KW-0325">Glycoprotein</keyword>
<dbReference type="AlphaFoldDB" id="A0A6P5A259"/>
<keyword evidence="14" id="KW-1015">Disulfide bond</keyword>
<dbReference type="RefSeq" id="XP_019640444.1">
    <property type="nucleotide sequence ID" value="XM_019784885.1"/>
</dbReference>
<dbReference type="CDD" id="cd00192">
    <property type="entry name" value="PTKc"/>
    <property type="match status" value="1"/>
</dbReference>
<dbReference type="InterPro" id="IPR001660">
    <property type="entry name" value="SAM"/>
</dbReference>
<feature type="domain" description="Protein kinase" evidence="21">
    <location>
        <begin position="107"/>
        <end position="389"/>
    </location>
</feature>
<dbReference type="InterPro" id="IPR000719">
    <property type="entry name" value="Prot_kinase_dom"/>
</dbReference>
<keyword evidence="15" id="KW-0675">Receptor</keyword>
<dbReference type="GO" id="GO:0007169">
    <property type="term" value="P:cell surface receptor protein tyrosine kinase signaling pathway"/>
    <property type="evidence" value="ECO:0007669"/>
    <property type="project" value="TreeGrafter"/>
</dbReference>
<dbReference type="PROSITE" id="PS00109">
    <property type="entry name" value="PROTEIN_KINASE_TYR"/>
    <property type="match status" value="1"/>
</dbReference>
<evidence type="ECO:0000256" key="10">
    <source>
        <dbReference type="ARBA" id="ARBA00022840"/>
    </source>
</evidence>
<evidence type="ECO:0000256" key="16">
    <source>
        <dbReference type="ARBA" id="ARBA00023180"/>
    </source>
</evidence>
<keyword evidence="10 20" id="KW-0067">ATP-binding</keyword>
<evidence type="ECO:0000256" key="11">
    <source>
        <dbReference type="ARBA" id="ARBA00022989"/>
    </source>
</evidence>
<evidence type="ECO:0000256" key="20">
    <source>
        <dbReference type="PROSITE-ProRule" id="PRU10141"/>
    </source>
</evidence>
<keyword evidence="23" id="KW-1185">Reference proteome</keyword>
<dbReference type="OrthoDB" id="5984265at2759"/>
<dbReference type="Pfam" id="PF00536">
    <property type="entry name" value="SAM_1"/>
    <property type="match status" value="1"/>
</dbReference>
<sequence length="394" mass="44453">MSDIPMKVQRPDHVKSYRRLSEIQTVADVTDWLRACDLEGYSKAFRDQRVDGNSLRYLDDFTLNELIPHAGPRARFRGILAELRNQEEPQKTQVMALNFWEIPRASLKLGRRLGSGNFGQVRLGELRQRGLTTTVAVKTLKDSASDFDQRGLLGELEIMVTVGRHDNLISLVGACTVDGPLCIVVEYAPNGCLKGWLKAGPNAESVYRNQAASKSGPQLPMEQLIQFGIDVASGMSHLAAMQCIHRDLAARNILLGENLVAKVSDFGLSRDIFEDNEYNRSTKGRLPLRWMAYESLFYNVYTTQSDVWSFGVLLWEIMAMGKRPYEGISGKEMMDMIEKGGRLENPRGCPGEIYKLMTSCWMALPEERPTFPDLKASLQRMSQDYQPYASLLKQ</sequence>
<evidence type="ECO:0000256" key="6">
    <source>
        <dbReference type="ARBA" id="ARBA00022729"/>
    </source>
</evidence>
<evidence type="ECO:0000259" key="21">
    <source>
        <dbReference type="PROSITE" id="PS50011"/>
    </source>
</evidence>
<name>A0A6P5A259_BRABE</name>
<dbReference type="PROSITE" id="PS50105">
    <property type="entry name" value="SAM_DOMAIN"/>
    <property type="match status" value="1"/>
</dbReference>
<keyword evidence="6" id="KW-0732">Signal</keyword>
<reference evidence="24" key="1">
    <citation type="submission" date="2025-08" db="UniProtKB">
        <authorList>
            <consortium name="RefSeq"/>
        </authorList>
    </citation>
    <scope>IDENTIFICATION</scope>
    <source>
        <tissue evidence="24">Gonad</tissue>
    </source>
</reference>
<keyword evidence="3" id="KW-0597">Phosphoprotein</keyword>
<dbReference type="GO" id="GO:0005524">
    <property type="term" value="F:ATP binding"/>
    <property type="evidence" value="ECO:0007669"/>
    <property type="project" value="UniProtKB-UniRule"/>
</dbReference>
<dbReference type="FunFam" id="3.30.200.20:FF:000593">
    <property type="entry name" value="Predicted protein"/>
    <property type="match status" value="1"/>
</dbReference>
<keyword evidence="13" id="KW-0829">Tyrosine-protein kinase</keyword>
<proteinExistence type="predicted"/>
<dbReference type="SMART" id="SM00219">
    <property type="entry name" value="TyrKc"/>
    <property type="match status" value="1"/>
</dbReference>
<dbReference type="InterPro" id="IPR017441">
    <property type="entry name" value="Protein_kinase_ATP_BS"/>
</dbReference>
<evidence type="ECO:0000256" key="15">
    <source>
        <dbReference type="ARBA" id="ARBA00023170"/>
    </source>
</evidence>
<accession>A0A6P5A259</accession>
<keyword evidence="8 20" id="KW-0547">Nucleotide-binding</keyword>
<dbReference type="InterPro" id="IPR011009">
    <property type="entry name" value="Kinase-like_dom_sf"/>
</dbReference>
<organism evidence="23 24">
    <name type="scientific">Branchiostoma belcheri</name>
    <name type="common">Amphioxus</name>
    <dbReference type="NCBI Taxonomy" id="7741"/>
    <lineage>
        <taxon>Eukaryota</taxon>
        <taxon>Metazoa</taxon>
        <taxon>Chordata</taxon>
        <taxon>Cephalochordata</taxon>
        <taxon>Leptocardii</taxon>
        <taxon>Amphioxiformes</taxon>
        <taxon>Branchiostomatidae</taxon>
        <taxon>Branchiostoma</taxon>
    </lineage>
</organism>
<dbReference type="PANTHER" id="PTHR24416">
    <property type="entry name" value="TYROSINE-PROTEIN KINASE RECEPTOR"/>
    <property type="match status" value="1"/>
</dbReference>
<evidence type="ECO:0000256" key="4">
    <source>
        <dbReference type="ARBA" id="ARBA00022679"/>
    </source>
</evidence>
<dbReference type="InterPro" id="IPR001245">
    <property type="entry name" value="Ser-Thr/Tyr_kinase_cat_dom"/>
</dbReference>
<keyword evidence="5" id="KW-0812">Transmembrane</keyword>
<dbReference type="Gene3D" id="1.10.150.50">
    <property type="entry name" value="Transcription Factor, Ets-1"/>
    <property type="match status" value="1"/>
</dbReference>
<dbReference type="Gene3D" id="3.30.200.20">
    <property type="entry name" value="Phosphorylase Kinase, domain 1"/>
    <property type="match status" value="1"/>
</dbReference>
<dbReference type="InterPro" id="IPR008266">
    <property type="entry name" value="Tyr_kinase_AS"/>
</dbReference>
<evidence type="ECO:0000256" key="7">
    <source>
        <dbReference type="ARBA" id="ARBA00022737"/>
    </source>
</evidence>
<keyword evidence="9" id="KW-0418">Kinase</keyword>
<dbReference type="InterPro" id="IPR013761">
    <property type="entry name" value="SAM/pointed_sf"/>
</dbReference>
<evidence type="ECO:0000256" key="3">
    <source>
        <dbReference type="ARBA" id="ARBA00022553"/>
    </source>
</evidence>
<dbReference type="Pfam" id="PF07714">
    <property type="entry name" value="PK_Tyr_Ser-Thr"/>
    <property type="match status" value="1"/>
</dbReference>
<evidence type="ECO:0000259" key="22">
    <source>
        <dbReference type="PROSITE" id="PS50105"/>
    </source>
</evidence>
<evidence type="ECO:0000256" key="5">
    <source>
        <dbReference type="ARBA" id="ARBA00022692"/>
    </source>
</evidence>
<protein>
    <recommendedName>
        <fullName evidence="2">receptor protein-tyrosine kinase</fullName>
        <ecNumber evidence="2">2.7.10.1</ecNumber>
    </recommendedName>
</protein>
<comment type="catalytic activity">
    <reaction evidence="18">
        <text>L-tyrosyl-[protein] + ATP = O-phospho-L-tyrosyl-[protein] + ADP + H(+)</text>
        <dbReference type="Rhea" id="RHEA:10596"/>
        <dbReference type="Rhea" id="RHEA-COMP:10136"/>
        <dbReference type="Rhea" id="RHEA-COMP:20101"/>
        <dbReference type="ChEBI" id="CHEBI:15378"/>
        <dbReference type="ChEBI" id="CHEBI:30616"/>
        <dbReference type="ChEBI" id="CHEBI:46858"/>
        <dbReference type="ChEBI" id="CHEBI:61978"/>
        <dbReference type="ChEBI" id="CHEBI:456216"/>
        <dbReference type="EC" id="2.7.10.1"/>
    </reaction>
</comment>
<keyword evidence="17" id="KW-0393">Immunoglobulin domain</keyword>
<evidence type="ECO:0000256" key="12">
    <source>
        <dbReference type="ARBA" id="ARBA00023136"/>
    </source>
</evidence>
<dbReference type="KEGG" id="bbel:109482186"/>
<dbReference type="PROSITE" id="PS50011">
    <property type="entry name" value="PROTEIN_KINASE_DOM"/>
    <property type="match status" value="1"/>
</dbReference>
<keyword evidence="12" id="KW-0472">Membrane</keyword>
<gene>
    <name evidence="24" type="primary">LOC109482186</name>
</gene>
<evidence type="ECO:0000256" key="9">
    <source>
        <dbReference type="ARBA" id="ARBA00022777"/>
    </source>
</evidence>
<dbReference type="Proteomes" id="UP000515135">
    <property type="component" value="Unplaced"/>
</dbReference>
<dbReference type="GO" id="GO:0043235">
    <property type="term" value="C:receptor complex"/>
    <property type="evidence" value="ECO:0007669"/>
    <property type="project" value="TreeGrafter"/>
</dbReference>
<dbReference type="SUPFAM" id="SSF47769">
    <property type="entry name" value="SAM/Pointed domain"/>
    <property type="match status" value="1"/>
</dbReference>
<comment type="function">
    <text evidence="19">Receptor for basic fibroblast growth factor.</text>
</comment>
<evidence type="ECO:0000256" key="18">
    <source>
        <dbReference type="ARBA" id="ARBA00051243"/>
    </source>
</evidence>
<dbReference type="CDD" id="cd09487">
    <property type="entry name" value="SAM_superfamily"/>
    <property type="match status" value="1"/>
</dbReference>
<evidence type="ECO:0000256" key="2">
    <source>
        <dbReference type="ARBA" id="ARBA00011902"/>
    </source>
</evidence>
<dbReference type="InterPro" id="IPR050122">
    <property type="entry name" value="RTK"/>
</dbReference>
<dbReference type="Gene3D" id="1.10.510.10">
    <property type="entry name" value="Transferase(Phosphotransferase) domain 1"/>
    <property type="match status" value="1"/>
</dbReference>
<comment type="subcellular location">
    <subcellularLocation>
        <location evidence="1">Membrane</location>
        <topology evidence="1">Single-pass type I membrane protein</topology>
    </subcellularLocation>
</comment>
<dbReference type="PANTHER" id="PTHR24416:SF617">
    <property type="entry name" value="RET ONCOGENE, ISOFORM A"/>
    <property type="match status" value="1"/>
</dbReference>
<dbReference type="PROSITE" id="PS00107">
    <property type="entry name" value="PROTEIN_KINASE_ATP"/>
    <property type="match status" value="1"/>
</dbReference>
<keyword evidence="7" id="KW-0677">Repeat</keyword>
<dbReference type="GO" id="GO:0004714">
    <property type="term" value="F:transmembrane receptor protein tyrosine kinase activity"/>
    <property type="evidence" value="ECO:0007669"/>
    <property type="project" value="UniProtKB-EC"/>
</dbReference>
<dbReference type="PRINTS" id="PR00109">
    <property type="entry name" value="TYRKINASE"/>
</dbReference>
<dbReference type="SUPFAM" id="SSF56112">
    <property type="entry name" value="Protein kinase-like (PK-like)"/>
    <property type="match status" value="1"/>
</dbReference>
<dbReference type="InterPro" id="IPR020635">
    <property type="entry name" value="Tyr_kinase_cat_dom"/>
</dbReference>
<dbReference type="FunFam" id="1.10.510.10:FF:000190">
    <property type="entry name" value="Proto-oncogene tyrosine-protein kinase receptor Ret"/>
    <property type="match status" value="1"/>
</dbReference>
<evidence type="ECO:0000256" key="13">
    <source>
        <dbReference type="ARBA" id="ARBA00023137"/>
    </source>
</evidence>
<dbReference type="EC" id="2.7.10.1" evidence="2"/>
<keyword evidence="4" id="KW-0808">Transferase</keyword>
<dbReference type="GO" id="GO:0005886">
    <property type="term" value="C:plasma membrane"/>
    <property type="evidence" value="ECO:0007669"/>
    <property type="project" value="TreeGrafter"/>
</dbReference>
<evidence type="ECO:0000256" key="1">
    <source>
        <dbReference type="ARBA" id="ARBA00004479"/>
    </source>
</evidence>
<feature type="domain" description="SAM" evidence="22">
    <location>
        <begin position="24"/>
        <end position="66"/>
    </location>
</feature>
<evidence type="ECO:0000313" key="23">
    <source>
        <dbReference type="Proteomes" id="UP000515135"/>
    </source>
</evidence>
<evidence type="ECO:0000256" key="14">
    <source>
        <dbReference type="ARBA" id="ARBA00023157"/>
    </source>
</evidence>
<feature type="binding site" evidence="20">
    <location>
        <position position="138"/>
    </location>
    <ligand>
        <name>ATP</name>
        <dbReference type="ChEBI" id="CHEBI:30616"/>
    </ligand>
</feature>
<evidence type="ECO:0000256" key="19">
    <source>
        <dbReference type="ARBA" id="ARBA00056965"/>
    </source>
</evidence>
<evidence type="ECO:0000313" key="24">
    <source>
        <dbReference type="RefSeq" id="XP_019640444.1"/>
    </source>
</evidence>
<evidence type="ECO:0000256" key="8">
    <source>
        <dbReference type="ARBA" id="ARBA00022741"/>
    </source>
</evidence>
<keyword evidence="11" id="KW-1133">Transmembrane helix</keyword>
<evidence type="ECO:0000256" key="17">
    <source>
        <dbReference type="ARBA" id="ARBA00023319"/>
    </source>
</evidence>
<dbReference type="GeneID" id="109482186"/>